<protein>
    <recommendedName>
        <fullName evidence="2 9">Quinolinate synthase</fullName>
        <ecNumber evidence="2 9">2.5.1.72</ecNumber>
    </recommendedName>
</protein>
<evidence type="ECO:0000313" key="10">
    <source>
        <dbReference type="EMBL" id="KUO40000.1"/>
    </source>
</evidence>
<dbReference type="GO" id="GO:0034628">
    <property type="term" value="P:'de novo' NAD+ biosynthetic process from L-aspartate"/>
    <property type="evidence" value="ECO:0007669"/>
    <property type="project" value="TreeGrafter"/>
</dbReference>
<dbReference type="Gene3D" id="3.40.50.10800">
    <property type="entry name" value="NadA-like"/>
    <property type="match status" value="3"/>
</dbReference>
<evidence type="ECO:0000256" key="7">
    <source>
        <dbReference type="ARBA" id="ARBA00023004"/>
    </source>
</evidence>
<feature type="binding site" evidence="9">
    <location>
        <position position="216"/>
    </location>
    <ligand>
        <name>iminosuccinate</name>
        <dbReference type="ChEBI" id="CHEBI:77875"/>
    </ligand>
</feature>
<dbReference type="GO" id="GO:0046872">
    <property type="term" value="F:metal ion binding"/>
    <property type="evidence" value="ECO:0007669"/>
    <property type="project" value="UniProtKB-KW"/>
</dbReference>
<gene>
    <name evidence="9" type="primary">nadA</name>
    <name evidence="10" type="ORF">APZ16_06920</name>
</gene>
<reference evidence="10 11" key="1">
    <citation type="journal article" date="2016" name="Nat. Microbiol.">
        <title>Genomic inference of the metabolism of cosmopolitan subsurface Archaea, Hadesarchaea.</title>
        <authorList>
            <person name="Baker B.J."/>
            <person name="Saw J.H."/>
            <person name="Lind A.E."/>
            <person name="Lazar C.S."/>
            <person name="Hinrichs K.-U."/>
            <person name="Teske A.P."/>
            <person name="Ettema T.J."/>
        </authorList>
    </citation>
    <scope>NUCLEOTIDE SEQUENCE [LARGE SCALE GENOMIC DNA]</scope>
</reference>
<dbReference type="InterPro" id="IPR003473">
    <property type="entry name" value="NadA"/>
</dbReference>
<comment type="catalytic activity">
    <reaction evidence="9">
        <text>iminosuccinate + dihydroxyacetone phosphate = quinolinate + phosphate + 2 H2O + H(+)</text>
        <dbReference type="Rhea" id="RHEA:25888"/>
        <dbReference type="ChEBI" id="CHEBI:15377"/>
        <dbReference type="ChEBI" id="CHEBI:15378"/>
        <dbReference type="ChEBI" id="CHEBI:29959"/>
        <dbReference type="ChEBI" id="CHEBI:43474"/>
        <dbReference type="ChEBI" id="CHEBI:57642"/>
        <dbReference type="ChEBI" id="CHEBI:77875"/>
        <dbReference type="EC" id="2.5.1.72"/>
    </reaction>
</comment>
<feature type="binding site" evidence="9">
    <location>
        <begin position="112"/>
        <end position="114"/>
    </location>
    <ligand>
        <name>iminosuccinate</name>
        <dbReference type="ChEBI" id="CHEBI:77875"/>
    </ligand>
</feature>
<dbReference type="GO" id="GO:0008987">
    <property type="term" value="F:quinolinate synthetase A activity"/>
    <property type="evidence" value="ECO:0007669"/>
    <property type="project" value="UniProtKB-UniRule"/>
</dbReference>
<dbReference type="PANTHER" id="PTHR30573">
    <property type="entry name" value="QUINOLINATE SYNTHETASE A"/>
    <property type="match status" value="1"/>
</dbReference>
<dbReference type="Proteomes" id="UP000074294">
    <property type="component" value="Unassembled WGS sequence"/>
</dbReference>
<comment type="pathway">
    <text evidence="1 9">Cofactor biosynthesis; NAD(+) biosynthesis; quinolinate from iminoaspartate: step 1/1.</text>
</comment>
<dbReference type="NCBIfam" id="TIGR00550">
    <property type="entry name" value="nadA"/>
    <property type="match status" value="1"/>
</dbReference>
<dbReference type="EC" id="2.5.1.72" evidence="2 9"/>
<comment type="cofactor">
    <cofactor evidence="9">
        <name>[4Fe-4S] cluster</name>
        <dbReference type="ChEBI" id="CHEBI:49883"/>
    </cofactor>
    <text evidence="9">Binds 1 [4Fe-4S] cluster per subunit.</text>
</comment>
<evidence type="ECO:0000256" key="1">
    <source>
        <dbReference type="ARBA" id="ARBA00005065"/>
    </source>
</evidence>
<comment type="similarity">
    <text evidence="9">Belongs to the quinolinate synthase family. Type 2 subfamily.</text>
</comment>
<dbReference type="Pfam" id="PF02445">
    <property type="entry name" value="NadA"/>
    <property type="match status" value="1"/>
</dbReference>
<feature type="binding site" evidence="9">
    <location>
        <position position="24"/>
    </location>
    <ligand>
        <name>iminosuccinate</name>
        <dbReference type="ChEBI" id="CHEBI:77875"/>
    </ligand>
</feature>
<accession>A0A147JUA2</accession>
<evidence type="ECO:0000256" key="6">
    <source>
        <dbReference type="ARBA" id="ARBA00022723"/>
    </source>
</evidence>
<evidence type="ECO:0000256" key="4">
    <source>
        <dbReference type="ARBA" id="ARBA00022642"/>
    </source>
</evidence>
<comment type="subcellular location">
    <subcellularLocation>
        <location evidence="9">Cytoplasm</location>
    </subcellularLocation>
</comment>
<feature type="binding site" evidence="9">
    <location>
        <position position="129"/>
    </location>
    <ligand>
        <name>iminosuccinate</name>
        <dbReference type="ChEBI" id="CHEBI:77875"/>
    </ligand>
</feature>
<keyword evidence="4 9" id="KW-0662">Pyridine nucleotide biosynthesis</keyword>
<comment type="caution">
    <text evidence="10">The sequence shown here is derived from an EMBL/GenBank/DDBJ whole genome shotgun (WGS) entry which is preliminary data.</text>
</comment>
<keyword evidence="5 9" id="KW-0808">Transferase</keyword>
<feature type="binding site" evidence="9">
    <location>
        <position position="173"/>
    </location>
    <ligand>
        <name>[4Fe-4S] cluster</name>
        <dbReference type="ChEBI" id="CHEBI:49883"/>
    </ligand>
</feature>
<keyword evidence="3 9" id="KW-0004">4Fe-4S</keyword>
<dbReference type="GO" id="GO:0051539">
    <property type="term" value="F:4 iron, 4 sulfur cluster binding"/>
    <property type="evidence" value="ECO:0007669"/>
    <property type="project" value="UniProtKB-KW"/>
</dbReference>
<evidence type="ECO:0000313" key="11">
    <source>
        <dbReference type="Proteomes" id="UP000074294"/>
    </source>
</evidence>
<dbReference type="EMBL" id="LQMQ01000050">
    <property type="protein sequence ID" value="KUO40000.1"/>
    <property type="molecule type" value="Genomic_DNA"/>
</dbReference>
<dbReference type="PANTHER" id="PTHR30573:SF0">
    <property type="entry name" value="QUINOLINATE SYNTHASE, CHLOROPLASTIC"/>
    <property type="match status" value="1"/>
</dbReference>
<comment type="function">
    <text evidence="9">Catalyzes the condensation of iminoaspartate with dihydroxyacetone phosphate to form quinolinate.</text>
</comment>
<dbReference type="SUPFAM" id="SSF142754">
    <property type="entry name" value="NadA-like"/>
    <property type="match status" value="1"/>
</dbReference>
<evidence type="ECO:0000256" key="2">
    <source>
        <dbReference type="ARBA" id="ARBA00012669"/>
    </source>
</evidence>
<dbReference type="InterPro" id="IPR036094">
    <property type="entry name" value="NadA_sf"/>
</dbReference>
<evidence type="ECO:0000256" key="5">
    <source>
        <dbReference type="ARBA" id="ARBA00022679"/>
    </source>
</evidence>
<feature type="binding site" evidence="9">
    <location>
        <position position="86"/>
    </location>
    <ligand>
        <name>[4Fe-4S] cluster</name>
        <dbReference type="ChEBI" id="CHEBI:49883"/>
    </ligand>
</feature>
<keyword evidence="8 9" id="KW-0411">Iron-sulfur</keyword>
<dbReference type="UniPathway" id="UPA00253">
    <property type="reaction ID" value="UER00327"/>
</dbReference>
<evidence type="ECO:0000256" key="9">
    <source>
        <dbReference type="HAMAP-Rule" id="MF_00568"/>
    </source>
</evidence>
<feature type="binding site" evidence="9">
    <location>
        <begin position="199"/>
        <end position="201"/>
    </location>
    <ligand>
        <name>iminosuccinate</name>
        <dbReference type="ChEBI" id="CHEBI:77875"/>
    </ligand>
</feature>
<organism evidence="10 11">
    <name type="scientific">Hadarchaeum yellowstonense</name>
    <dbReference type="NCBI Taxonomy" id="1776334"/>
    <lineage>
        <taxon>Archaea</taxon>
        <taxon>Methanobacteriati</taxon>
        <taxon>Candidatus Hadarchaeota</taxon>
        <taxon>Candidatus Hadarchaeia</taxon>
        <taxon>Candidatus Hadarchaeales</taxon>
        <taxon>Candidatus Hadarchaeaceae</taxon>
        <taxon>Candidatus Hadarchaeum</taxon>
    </lineage>
</organism>
<dbReference type="HAMAP" id="MF_00568">
    <property type="entry name" value="NadA_type2"/>
    <property type="match status" value="1"/>
</dbReference>
<keyword evidence="7 9" id="KW-0408">Iron</keyword>
<feature type="binding site" evidence="9">
    <location>
        <position position="41"/>
    </location>
    <ligand>
        <name>iminosuccinate</name>
        <dbReference type="ChEBI" id="CHEBI:77875"/>
    </ligand>
</feature>
<evidence type="ECO:0000256" key="3">
    <source>
        <dbReference type="ARBA" id="ARBA00022485"/>
    </source>
</evidence>
<dbReference type="AlphaFoldDB" id="A0A147JUA2"/>
<evidence type="ECO:0000256" key="8">
    <source>
        <dbReference type="ARBA" id="ARBA00023014"/>
    </source>
</evidence>
<dbReference type="GO" id="GO:0005737">
    <property type="term" value="C:cytoplasm"/>
    <property type="evidence" value="ECO:0007669"/>
    <property type="project" value="UniProtKB-SubCell"/>
</dbReference>
<dbReference type="InterPro" id="IPR023066">
    <property type="entry name" value="Quinolinate_synth_type2"/>
</dbReference>
<sequence>MDPVQLREEILRLKAEREAIILAHNYQREEIQLLADYIGDSLDLARYSTRVKGRVVVFAGVDFMAQTAAMLNPDKTVLIPDPEARCPMAAQLPPEMVREARAKNPGAAVVLYINTLAETRAEADVVCTSANAAQIVNALDEEEIIFGPDKNLAWYVQQRTDKKIIPLPDFGYCYVHRMFTPADILLKKEEFPDAEVLVHPECDPEVQRLASHLCSTSQMLIRAKASPAKRFIIATEIGMVERLRREFPGKEFIPARETAVCLQMKKHNLQKLYESLRDLKHVVTVPENIAARARRATERMLELSGRATRD</sequence>
<proteinExistence type="inferred from homology"/>
<name>A0A147JUA2_HADYE</name>
<dbReference type="NCBIfam" id="NF006878">
    <property type="entry name" value="PRK09375.1-2"/>
    <property type="match status" value="1"/>
</dbReference>
<keyword evidence="6 9" id="KW-0479">Metal-binding</keyword>
<keyword evidence="9" id="KW-0963">Cytoplasm</keyword>
<feature type="binding site" evidence="9">
    <location>
        <position position="261"/>
    </location>
    <ligand>
        <name>[4Fe-4S] cluster</name>
        <dbReference type="ChEBI" id="CHEBI:49883"/>
    </ligand>
</feature>
<dbReference type="STRING" id="1776334.APZ16_06920"/>